<sequence>MPGCVGGEAGGAAARGVHPRYVPERGQVLRGVLGALFGCFRPAKTRPLPR</sequence>
<organism evidence="1">
    <name type="scientific">Panicum hallii</name>
    <dbReference type="NCBI Taxonomy" id="206008"/>
    <lineage>
        <taxon>Eukaryota</taxon>
        <taxon>Viridiplantae</taxon>
        <taxon>Streptophyta</taxon>
        <taxon>Embryophyta</taxon>
        <taxon>Tracheophyta</taxon>
        <taxon>Spermatophyta</taxon>
        <taxon>Magnoliopsida</taxon>
        <taxon>Liliopsida</taxon>
        <taxon>Poales</taxon>
        <taxon>Poaceae</taxon>
        <taxon>PACMAD clade</taxon>
        <taxon>Panicoideae</taxon>
        <taxon>Panicodae</taxon>
        <taxon>Paniceae</taxon>
        <taxon>Panicinae</taxon>
        <taxon>Panicum</taxon>
        <taxon>Panicum sect. Panicum</taxon>
    </lineage>
</organism>
<proteinExistence type="predicted"/>
<gene>
    <name evidence="1" type="ORF">PAHAL_1G386800</name>
</gene>
<name>A0A2S3GTE8_9POAL</name>
<protein>
    <submittedName>
        <fullName evidence="1">Uncharacterized protein</fullName>
    </submittedName>
</protein>
<reference evidence="1" key="1">
    <citation type="submission" date="2018-04" db="EMBL/GenBank/DDBJ databases">
        <title>WGS assembly of Panicum hallii.</title>
        <authorList>
            <person name="Lovell J."/>
            <person name="Jenkins J."/>
            <person name="Lowry D."/>
            <person name="Mamidi S."/>
            <person name="Sreedasyam A."/>
            <person name="Weng X."/>
            <person name="Barry K."/>
            <person name="Bonette J."/>
            <person name="Campitelli B."/>
            <person name="Daum C."/>
            <person name="Gordon S."/>
            <person name="Gould B."/>
            <person name="Lipzen A."/>
            <person name="Macqueen A."/>
            <person name="Palacio-Mejia J."/>
            <person name="Plott C."/>
            <person name="Shakirov E."/>
            <person name="Shu S."/>
            <person name="Yoshinaga Y."/>
            <person name="Zane M."/>
            <person name="Rokhsar D."/>
            <person name="Grimwood J."/>
            <person name="Schmutz J."/>
            <person name="Juenger T."/>
        </authorList>
    </citation>
    <scope>NUCLEOTIDE SEQUENCE [LARGE SCALE GENOMIC DNA]</scope>
    <source>
        <strain evidence="1">FIL2</strain>
    </source>
</reference>
<accession>A0A2S3GTE8</accession>
<dbReference type="EMBL" id="CM008046">
    <property type="protein sequence ID" value="PAN08092.1"/>
    <property type="molecule type" value="Genomic_DNA"/>
</dbReference>
<evidence type="ECO:0000313" key="1">
    <source>
        <dbReference type="EMBL" id="PAN08092.1"/>
    </source>
</evidence>
<dbReference type="Gramene" id="PAN08092">
    <property type="protein sequence ID" value="PAN08092"/>
    <property type="gene ID" value="PAHAL_1G386800"/>
</dbReference>
<dbReference type="AlphaFoldDB" id="A0A2S3GTE8"/>
<dbReference type="Proteomes" id="UP000243499">
    <property type="component" value="Chromosome 1"/>
</dbReference>